<protein>
    <submittedName>
        <fullName evidence="2">Uncharacterized protein</fullName>
    </submittedName>
</protein>
<dbReference type="AlphaFoldDB" id="A0A836GQB2"/>
<organism evidence="2 3">
    <name type="scientific">Leishmania martiniquensis</name>
    <dbReference type="NCBI Taxonomy" id="1580590"/>
    <lineage>
        <taxon>Eukaryota</taxon>
        <taxon>Discoba</taxon>
        <taxon>Euglenozoa</taxon>
        <taxon>Kinetoplastea</taxon>
        <taxon>Metakinetoplastina</taxon>
        <taxon>Trypanosomatida</taxon>
        <taxon>Trypanosomatidae</taxon>
        <taxon>Leishmaniinae</taxon>
        <taxon>Leishmania</taxon>
    </lineage>
</organism>
<accession>A0A836GQB2</accession>
<name>A0A836GQB2_9TRYP</name>
<feature type="region of interest" description="Disordered" evidence="1">
    <location>
        <begin position="1"/>
        <end position="62"/>
    </location>
</feature>
<comment type="caution">
    <text evidence="2">The sequence shown here is derived from an EMBL/GenBank/DDBJ whole genome shotgun (WGS) entry which is preliminary data.</text>
</comment>
<feature type="compositionally biased region" description="Low complexity" evidence="1">
    <location>
        <begin position="8"/>
        <end position="38"/>
    </location>
</feature>
<proteinExistence type="predicted"/>
<feature type="compositionally biased region" description="Polar residues" evidence="1">
    <location>
        <begin position="45"/>
        <end position="55"/>
    </location>
</feature>
<dbReference type="EMBL" id="JAFEUZ010000007">
    <property type="protein sequence ID" value="KAG5486222.1"/>
    <property type="molecule type" value="Genomic_DNA"/>
</dbReference>
<keyword evidence="3" id="KW-1185">Reference proteome</keyword>
<sequence>MPSPSARPPAAASLPATRAASPSVLTSSASTSWASARTRLPLPPQQQVSSRSSGNDAHARQLAREQQRMMEQLMSTGLVQATDLLAFGFSVAELQAAGLRPASPHHGANEQAESGGEAAKGGCAADDGNEDRRCRGAPRKRAWGCDAAQAPPLQDERATPSSAVSGTATTVLLTLEKACEPPTVAKAVAVPALLSEKAREQSLYAAKLMEDTQLMRPRKGSQDCARWLCYDDADEEEASSASPTGSSSGDATAAVTLKVCTTRDPPKTRCNTALAFSGLDVAVVREIAQRLQESSDDAYVECRRTREYFESREDGNTPYM</sequence>
<reference evidence="2 3" key="1">
    <citation type="submission" date="2021-03" db="EMBL/GenBank/DDBJ databases">
        <title>Leishmania (Mundinia) martiniquensis Genome sequencing and assembly.</title>
        <authorList>
            <person name="Almutairi H."/>
            <person name="Gatherer D."/>
        </authorList>
    </citation>
    <scope>NUCLEOTIDE SEQUENCE [LARGE SCALE GENOMIC DNA]</scope>
    <source>
        <strain evidence="2">LSCM1</strain>
    </source>
</reference>
<gene>
    <name evidence="2" type="ORF">LSCM1_07342</name>
</gene>
<feature type="region of interest" description="Disordered" evidence="1">
    <location>
        <begin position="101"/>
        <end position="140"/>
    </location>
</feature>
<evidence type="ECO:0000313" key="2">
    <source>
        <dbReference type="EMBL" id="KAG5486222.1"/>
    </source>
</evidence>
<dbReference type="Proteomes" id="UP000673552">
    <property type="component" value="Chromosome 7"/>
</dbReference>
<dbReference type="KEGG" id="lmat:92517229"/>
<dbReference type="OrthoDB" id="266482at2759"/>
<dbReference type="GeneID" id="92517229"/>
<evidence type="ECO:0000256" key="1">
    <source>
        <dbReference type="SAM" id="MobiDB-lite"/>
    </source>
</evidence>
<evidence type="ECO:0000313" key="3">
    <source>
        <dbReference type="Proteomes" id="UP000673552"/>
    </source>
</evidence>
<dbReference type="RefSeq" id="XP_067181074.1">
    <property type="nucleotide sequence ID" value="XM_067324717.1"/>
</dbReference>